<gene>
    <name evidence="2" type="ORF">FAZ19_17220</name>
</gene>
<name>A0A4U0GXS6_9SPHI</name>
<proteinExistence type="predicted"/>
<evidence type="ECO:0000313" key="3">
    <source>
        <dbReference type="Proteomes" id="UP000309872"/>
    </source>
</evidence>
<evidence type="ECO:0000313" key="2">
    <source>
        <dbReference type="EMBL" id="TJY63995.1"/>
    </source>
</evidence>
<dbReference type="OrthoDB" id="5702951at2"/>
<sequence>MKKLNILNKFLIITTVVLVVLFIFKIVVYKKWDRYYYTSSVSNPEEFPIHIFGIWFVKENDKYGGNFYKDIDKINAFYSDWGAGEYYEAYEPEPLPLSLFVEYMDFRTKHYYLDTIALPKEKMLDIFKDAKNNGYLRKLSSGKRKMGLEFHVGIANEGNIIFWLAGDKYEKEFHRSQLFPKPIPDKIASSAQIEVTRDKEEFASALFSEIPDSTKLNMLQQDISNLQYKDSIPVYFKYLRR</sequence>
<dbReference type="InterPro" id="IPR021326">
    <property type="entry name" value="DUF2931"/>
</dbReference>
<keyword evidence="1" id="KW-1133">Transmembrane helix</keyword>
<protein>
    <submittedName>
        <fullName evidence="2">DUF2931 family protein</fullName>
    </submittedName>
</protein>
<keyword evidence="1" id="KW-0812">Transmembrane</keyword>
<evidence type="ECO:0000256" key="1">
    <source>
        <dbReference type="SAM" id="Phobius"/>
    </source>
</evidence>
<reference evidence="2 3" key="1">
    <citation type="submission" date="2019-04" db="EMBL/GenBank/DDBJ databases">
        <title>Sphingobacterium olei sp. nov., isolated from oil-contaminated soil.</title>
        <authorList>
            <person name="Liu B."/>
        </authorList>
    </citation>
    <scope>NUCLEOTIDE SEQUENCE [LARGE SCALE GENOMIC DNA]</scope>
    <source>
        <strain evidence="2 3">Y3L14</strain>
    </source>
</reference>
<comment type="caution">
    <text evidence="2">The sequence shown here is derived from an EMBL/GenBank/DDBJ whole genome shotgun (WGS) entry which is preliminary data.</text>
</comment>
<dbReference type="AlphaFoldDB" id="A0A4U0GXS6"/>
<keyword evidence="3" id="KW-1185">Reference proteome</keyword>
<organism evidence="2 3">
    <name type="scientific">Sphingobacterium alkalisoli</name>
    <dbReference type="NCBI Taxonomy" id="1874115"/>
    <lineage>
        <taxon>Bacteria</taxon>
        <taxon>Pseudomonadati</taxon>
        <taxon>Bacteroidota</taxon>
        <taxon>Sphingobacteriia</taxon>
        <taxon>Sphingobacteriales</taxon>
        <taxon>Sphingobacteriaceae</taxon>
        <taxon>Sphingobacterium</taxon>
    </lineage>
</organism>
<dbReference type="Pfam" id="PF11153">
    <property type="entry name" value="DUF2931"/>
    <property type="match status" value="1"/>
</dbReference>
<dbReference type="RefSeq" id="WP_136821986.1">
    <property type="nucleotide sequence ID" value="NZ_BMJX01000005.1"/>
</dbReference>
<dbReference type="Proteomes" id="UP000309872">
    <property type="component" value="Unassembled WGS sequence"/>
</dbReference>
<accession>A0A4U0GXS6</accession>
<keyword evidence="1" id="KW-0472">Membrane</keyword>
<dbReference type="EMBL" id="SUKA01000005">
    <property type="protein sequence ID" value="TJY63995.1"/>
    <property type="molecule type" value="Genomic_DNA"/>
</dbReference>
<feature type="transmembrane region" description="Helical" evidence="1">
    <location>
        <begin position="6"/>
        <end position="28"/>
    </location>
</feature>